<dbReference type="PANTHER" id="PTHR13147:SF5">
    <property type="entry name" value="FOUR-JOINTED BOX PROTEIN 1"/>
    <property type="match status" value="1"/>
</dbReference>
<evidence type="ECO:0008006" key="4">
    <source>
        <dbReference type="Google" id="ProtNLM"/>
    </source>
</evidence>
<feature type="transmembrane region" description="Helical" evidence="1">
    <location>
        <begin position="54"/>
        <end position="77"/>
    </location>
</feature>
<evidence type="ECO:0000313" key="2">
    <source>
        <dbReference type="EMBL" id="CAB0002270.1"/>
    </source>
</evidence>
<evidence type="ECO:0000256" key="1">
    <source>
        <dbReference type="SAM" id="Phobius"/>
    </source>
</evidence>
<dbReference type="OrthoDB" id="10055077at2759"/>
<keyword evidence="1" id="KW-0812">Transmembrane</keyword>
<keyword evidence="1" id="KW-1133">Transmembrane helix</keyword>
<proteinExistence type="predicted"/>
<dbReference type="PRINTS" id="PR02072">
    <property type="entry name" value="4JOINTEDBOX1"/>
</dbReference>
<dbReference type="AlphaFoldDB" id="A0A6H5GH86"/>
<gene>
    <name evidence="2" type="ORF">NTEN_LOCUS8057</name>
</gene>
<sequence length="422" mass="47759">MVDAVSIEKGPDDTMYRNRKGRIQHCAGVGGVMDLLLGACSSLPSDRITFRRTLYLATALVAFTTGLLLGLVIPVRIGYREARKGMNATATRSPIVVPRASTAPAVAYRYEATPSLVDGIFWTDDVEKSLPKGFDESATEQWRRFTKRTPVVKMVDGCGRMQNRLLTFEDGTKACCRYRQNTDQIQGELFSSYLGRLLGLNNLAPSSLNLVQRQGPTWAKVRVQMSQAKWSEDRPVVMTKFVDDLLPAQIPHSLRRSSRKLHPDDVPANKTSAVELAQWSDLIVFDYLIANLDRIVNNLYNLQWNPGMMDAPAHNLARHPRWNLLLFLDNESGLLHGYRLLDKYESYHSTLLNALCVFRRPTVEAVIRLRSNSTLMARSFEDWLAKEGDLVPGLPETSLKILADRLNRVYDQIEWCKKQYPS</sequence>
<name>A0A6H5GH86_9HEMI</name>
<evidence type="ECO:0000313" key="3">
    <source>
        <dbReference type="Proteomes" id="UP000479000"/>
    </source>
</evidence>
<dbReference type="Proteomes" id="UP000479000">
    <property type="component" value="Unassembled WGS sequence"/>
</dbReference>
<dbReference type="PANTHER" id="PTHR13147">
    <property type="entry name" value="FOUR-JOINTED BOX PROTEIN 1"/>
    <property type="match status" value="1"/>
</dbReference>
<keyword evidence="1" id="KW-0472">Membrane</keyword>
<keyword evidence="3" id="KW-1185">Reference proteome</keyword>
<dbReference type="GO" id="GO:0005615">
    <property type="term" value="C:extracellular space"/>
    <property type="evidence" value="ECO:0007669"/>
    <property type="project" value="TreeGrafter"/>
</dbReference>
<dbReference type="InterPro" id="IPR024868">
    <property type="entry name" value="FJX1/FJ"/>
</dbReference>
<reference evidence="2 3" key="1">
    <citation type="submission" date="2020-02" db="EMBL/GenBank/DDBJ databases">
        <authorList>
            <person name="Ferguson B K."/>
        </authorList>
    </citation>
    <scope>NUCLEOTIDE SEQUENCE [LARGE SCALE GENOMIC DNA]</scope>
</reference>
<accession>A0A6H5GH86</accession>
<organism evidence="2 3">
    <name type="scientific">Nesidiocoris tenuis</name>
    <dbReference type="NCBI Taxonomy" id="355587"/>
    <lineage>
        <taxon>Eukaryota</taxon>
        <taxon>Metazoa</taxon>
        <taxon>Ecdysozoa</taxon>
        <taxon>Arthropoda</taxon>
        <taxon>Hexapoda</taxon>
        <taxon>Insecta</taxon>
        <taxon>Pterygota</taxon>
        <taxon>Neoptera</taxon>
        <taxon>Paraneoptera</taxon>
        <taxon>Hemiptera</taxon>
        <taxon>Heteroptera</taxon>
        <taxon>Panheteroptera</taxon>
        <taxon>Cimicomorpha</taxon>
        <taxon>Miridae</taxon>
        <taxon>Dicyphina</taxon>
        <taxon>Nesidiocoris</taxon>
    </lineage>
</organism>
<dbReference type="GO" id="GO:0007267">
    <property type="term" value="P:cell-cell signaling"/>
    <property type="evidence" value="ECO:0007669"/>
    <property type="project" value="TreeGrafter"/>
</dbReference>
<dbReference type="EMBL" id="CADCXU010011984">
    <property type="protein sequence ID" value="CAB0002270.1"/>
    <property type="molecule type" value="Genomic_DNA"/>
</dbReference>
<protein>
    <recommendedName>
        <fullName evidence="4">FAM20 C-terminal domain-containing protein</fullName>
    </recommendedName>
</protein>